<proteinExistence type="predicted"/>
<feature type="compositionally biased region" description="Basic and acidic residues" evidence="2">
    <location>
        <begin position="950"/>
        <end position="969"/>
    </location>
</feature>
<feature type="coiled-coil region" evidence="1">
    <location>
        <begin position="474"/>
        <end position="516"/>
    </location>
</feature>
<keyword evidence="3" id="KW-0675">Receptor</keyword>
<reference evidence="3" key="1">
    <citation type="submission" date="2020-04" db="EMBL/GenBank/DDBJ databases">
        <authorList>
            <person name="Alioto T."/>
            <person name="Alioto T."/>
            <person name="Gomez Garrido J."/>
        </authorList>
    </citation>
    <scope>NUCLEOTIDE SEQUENCE</scope>
    <source>
        <strain evidence="3">A484AB</strain>
    </source>
</reference>
<feature type="region of interest" description="Disordered" evidence="2">
    <location>
        <begin position="950"/>
        <end position="982"/>
    </location>
</feature>
<comment type="caution">
    <text evidence="3">The sequence shown here is derived from an EMBL/GenBank/DDBJ whole genome shotgun (WGS) entry which is preliminary data.</text>
</comment>
<name>A0A7D9J011_PARCT</name>
<keyword evidence="1" id="KW-0175">Coiled coil</keyword>
<protein>
    <submittedName>
        <fullName evidence="3">Transient receptor potential cation channel subfamily A member 1</fullName>
    </submittedName>
</protein>
<evidence type="ECO:0000256" key="2">
    <source>
        <dbReference type="SAM" id="MobiDB-lite"/>
    </source>
</evidence>
<sequence>IFTRKIIFSKKALMGWAAIKWGSKSKYADLIIFKTSSQIPTNLQHQREPDDALEAFFDCFEDWGLYEEWINQEKNLKISVLMVVSSIDEMTSANEAASELVKQHLNEKKDSLKKQLHQKQKLIELKKGIWPSYIIDDMESESNQLQERICDIDNLCNSEDAKNRQRFQQMRKRKATQLIEQQHIKRRKIGEQGAPRKLDDEDEEFLAKCVEDKATYHGRRQNLVMYTNRRVKSRDLLNIANHRLQKAGKKLIKSASTVYNRCKPKNSRSIQASRHIGKGLMCFKKPPKAEDKDNENTHYQRAHVKNIKMSMFSEESGEAKDYSLLHSIDDKAYIRPGTSEGFSSARNQRILTLSDATKAKKLPKYDWPEKYVYQTPGSHKVMTKESVKDKDGCEKLINAVDHHTVFVRPKALVGSSGTVWASEMVELRQENPRIFQVDEDKLESAKYTESFTSCCSMIHDYSYQYYDMTTDEDLEKLMNDADNATQRYAEYEHQRLRRLNDKLKSTLDKVQEMENDFAVQEKALFDARIRPAVKNILSKFDDISEDINIPPLKELCLQQKELCLTVLHIIEDCEFPPVKPRVAYLTDAGPGVGVSNFEVKFRDAELARMYSSDYRVRVHRSRGDSGQGEAERTNSAIADSIVDGATIEWETIKRYDDMTDEEVSMMSVKEFEDYEKERMAKNAWIVASELVKRIDGAPVLGEYINAKLSVTICSWNTRGEKETEEKKKAVPGSGYIEKILLFLKQHYRVGELFMEYIKHACTKEKDSTCEYCASHAWIGPPAERIPQPKPDESNPGHYMPVSVTPLHDSDGNMREVDDYQPRVFVTSLFNKGEISLDDKEVIEETATKLAIDEACVISCVDHLKDLSINKERRQRTKAVNKERKINAKYEDYDWLELVISGKINGLLVLELDRYLDRHNLHKKCSKKDKVRAVTADILRRQANDNINRAIEESRQHNEEIPDVQDRENDITNSDDDVDGDSDNDLVFYDFDDESNEEIQEQDNIFNDNLVVATRSGRQAGSWRLAFME</sequence>
<keyword evidence="4" id="KW-1185">Reference proteome</keyword>
<feature type="coiled-coil region" evidence="1">
    <location>
        <begin position="87"/>
        <end position="122"/>
    </location>
</feature>
<evidence type="ECO:0000313" key="3">
    <source>
        <dbReference type="EMBL" id="CAB4017476.1"/>
    </source>
</evidence>
<dbReference type="EMBL" id="CACRXK020009563">
    <property type="protein sequence ID" value="CAB4017476.1"/>
    <property type="molecule type" value="Genomic_DNA"/>
</dbReference>
<dbReference type="AlphaFoldDB" id="A0A7D9J011"/>
<feature type="compositionally biased region" description="Acidic residues" evidence="2">
    <location>
        <begin position="972"/>
        <end position="982"/>
    </location>
</feature>
<evidence type="ECO:0000256" key="1">
    <source>
        <dbReference type="SAM" id="Coils"/>
    </source>
</evidence>
<gene>
    <name evidence="3" type="ORF">PACLA_8A025921</name>
</gene>
<evidence type="ECO:0000313" key="4">
    <source>
        <dbReference type="Proteomes" id="UP001152795"/>
    </source>
</evidence>
<organism evidence="3 4">
    <name type="scientific">Paramuricea clavata</name>
    <name type="common">Red gorgonian</name>
    <name type="synonym">Violescent sea-whip</name>
    <dbReference type="NCBI Taxonomy" id="317549"/>
    <lineage>
        <taxon>Eukaryota</taxon>
        <taxon>Metazoa</taxon>
        <taxon>Cnidaria</taxon>
        <taxon>Anthozoa</taxon>
        <taxon>Octocorallia</taxon>
        <taxon>Malacalcyonacea</taxon>
        <taxon>Plexauridae</taxon>
        <taxon>Paramuricea</taxon>
    </lineage>
</organism>
<dbReference type="OrthoDB" id="5981116at2759"/>
<feature type="non-terminal residue" evidence="3">
    <location>
        <position position="1"/>
    </location>
</feature>
<accession>A0A7D9J011</accession>
<dbReference type="Proteomes" id="UP001152795">
    <property type="component" value="Unassembled WGS sequence"/>
</dbReference>